<evidence type="ECO:0000313" key="3">
    <source>
        <dbReference type="Proteomes" id="UP000011682"/>
    </source>
</evidence>
<proteinExistence type="predicted"/>
<gene>
    <name evidence="2" type="ORF">D187_005508</name>
</gene>
<name>S9QSU4_CYSF2</name>
<protein>
    <submittedName>
        <fullName evidence="2">Uncharacterized protein</fullName>
    </submittedName>
</protein>
<comment type="caution">
    <text evidence="2">The sequence shown here is derived from an EMBL/GenBank/DDBJ whole genome shotgun (WGS) entry which is preliminary data.</text>
</comment>
<dbReference type="RefSeq" id="WP_002628484.1">
    <property type="nucleotide sequence ID" value="NZ_ANAH02000004.1"/>
</dbReference>
<organism evidence="2 3">
    <name type="scientific">Cystobacter fuscus (strain ATCC 25194 / DSM 2262 / NBRC 100088 / M29)</name>
    <dbReference type="NCBI Taxonomy" id="1242864"/>
    <lineage>
        <taxon>Bacteria</taxon>
        <taxon>Pseudomonadati</taxon>
        <taxon>Myxococcota</taxon>
        <taxon>Myxococcia</taxon>
        <taxon>Myxococcales</taxon>
        <taxon>Cystobacterineae</taxon>
        <taxon>Archangiaceae</taxon>
        <taxon>Cystobacter</taxon>
    </lineage>
</organism>
<sequence>MNTFECRSCKNQFQNRAPICPSGASHTVVLRRAAQPQILPARNNLAANTPTVKTEGPAADAPLGPGDWTERDRENCTQRWKDACLYNLRANNFRRYTRIIERRDFYSWFYRYSVDQGLKTRWALAASIVATGAYEVAIMSPGLEDLGRMADTVSNDLQAMMREGNQVIFDNVFPKLRTLLNLRGMTEQAARDWDMGTLSEEQTLIQPLYQGVSQATRTQLNRIARLQGLPGAVANFSPSAEVDDAPPYVRGGRVPAFAGTALTSIDERWHYGMVLANMFTPGGTGYNPAIHRRPAPPAGYLNGAELARVRIRPHLHRLDAALDGGAFGATWLSREVEAILKRLTPAEQAEILRDRRPDGGGRYSVRLRILNRRTMCSVLATWRSNLEAQMRFLSAHIGGENNGPWYEMEYSDIAPIIRPFSQAEKNRLHTPEWQRLFTLVCDNRTIASAARDLGLPEPLRTQWISQERRLWP</sequence>
<dbReference type="OrthoDB" id="758464at2"/>
<keyword evidence="3" id="KW-1185">Reference proteome</keyword>
<reference evidence="2" key="1">
    <citation type="submission" date="2013-05" db="EMBL/GenBank/DDBJ databases">
        <title>Genome assembly of Cystobacter fuscus DSM 2262.</title>
        <authorList>
            <person name="Sharma G."/>
            <person name="Khatri I."/>
            <person name="Kaur C."/>
            <person name="Mayilraj S."/>
            <person name="Subramanian S."/>
        </authorList>
    </citation>
    <scope>NUCLEOTIDE SEQUENCE [LARGE SCALE GENOMIC DNA]</scope>
    <source>
        <strain evidence="2">DSM 2262</strain>
    </source>
</reference>
<feature type="region of interest" description="Disordered" evidence="1">
    <location>
        <begin position="48"/>
        <end position="70"/>
    </location>
</feature>
<evidence type="ECO:0000313" key="2">
    <source>
        <dbReference type="EMBL" id="EPX64374.1"/>
    </source>
</evidence>
<dbReference type="EMBL" id="ANAH02000004">
    <property type="protein sequence ID" value="EPX64374.1"/>
    <property type="molecule type" value="Genomic_DNA"/>
</dbReference>
<dbReference type="AlphaFoldDB" id="S9QSU4"/>
<dbReference type="Proteomes" id="UP000011682">
    <property type="component" value="Unassembled WGS sequence"/>
</dbReference>
<dbReference type="eggNOG" id="COG3209">
    <property type="taxonomic scope" value="Bacteria"/>
</dbReference>
<accession>S9QSU4</accession>
<evidence type="ECO:0000256" key="1">
    <source>
        <dbReference type="SAM" id="MobiDB-lite"/>
    </source>
</evidence>